<evidence type="ECO:0000313" key="4">
    <source>
        <dbReference type="EMBL" id="QVL30858.1"/>
    </source>
</evidence>
<dbReference type="InterPro" id="IPR022655">
    <property type="entry name" value="DUF1553"/>
</dbReference>
<organism evidence="4 5">
    <name type="scientific">Telmatocola sphagniphila</name>
    <dbReference type="NCBI Taxonomy" id="1123043"/>
    <lineage>
        <taxon>Bacteria</taxon>
        <taxon>Pseudomonadati</taxon>
        <taxon>Planctomycetota</taxon>
        <taxon>Planctomycetia</taxon>
        <taxon>Gemmatales</taxon>
        <taxon>Gemmataceae</taxon>
    </lineage>
</organism>
<name>A0A8E6B5G5_9BACT</name>
<evidence type="ECO:0000256" key="1">
    <source>
        <dbReference type="SAM" id="SignalP"/>
    </source>
</evidence>
<dbReference type="PANTHER" id="PTHR35889:SF3">
    <property type="entry name" value="F-BOX DOMAIN-CONTAINING PROTEIN"/>
    <property type="match status" value="1"/>
</dbReference>
<sequence length="560" mass="63213">MNTRKILSGLAFGLLLGGVLWCSTTVDAQDPKQDKKAKKANNKKANVEARELTPKADAAMITVSANPSDVAVFAGKIDSIIDSKMREKSLTASPTCSDEDFIRRVSLDITGVIPTADRVRQFVDAKETDKRSQLINELLESPKFGTHQSDVWQALLYPRESDNRFVPKESLVDWLKTTFNENKPWNKAVYDLLTVSGNTEEHKEAVYFLANRTVDKMTDNVSKVFMGLQIQCAQCHDHPFADWTQKDYWGLAQFFMRVQTGNPQMAAKNGNPVNVNEVSVVRRNDKVNPLPDSAKMVAPKFLGGKELKISANDPGRPYLARWLTSPENPYFSKAMVNRLWLEFFGRGIVNPVDNLDEQDKSTHPELLDIVAKEFTASGYDIKHMVRILCNTQAYQRSSKPTDNNTKDRDYYSHRAMKVMMPEQLFDSLAQIVDLKNERVAGKGAAMKPVNANTLRDNYVLFFNGSDSMKPVDYEAGIPQALRLMNNNRLNPRSVADRIAKASSTVEQGIEQLYMTTYARKPTAAEEKKMKEFIAKTASRTEAFSDILWVLMNSSEFTFIR</sequence>
<dbReference type="KEGG" id="tsph:KIH39_18655"/>
<evidence type="ECO:0000259" key="2">
    <source>
        <dbReference type="Pfam" id="PF07583"/>
    </source>
</evidence>
<proteinExistence type="predicted"/>
<dbReference type="Pfam" id="PF07587">
    <property type="entry name" value="PSD1"/>
    <property type="match status" value="1"/>
</dbReference>
<keyword evidence="1" id="KW-0732">Signal</keyword>
<dbReference type="AlphaFoldDB" id="A0A8E6B5G5"/>
<dbReference type="RefSeq" id="WP_213494740.1">
    <property type="nucleotide sequence ID" value="NZ_CP074694.1"/>
</dbReference>
<feature type="domain" description="DUF1553" evidence="3">
    <location>
        <begin position="316"/>
        <end position="446"/>
    </location>
</feature>
<dbReference type="EMBL" id="CP074694">
    <property type="protein sequence ID" value="QVL30858.1"/>
    <property type="molecule type" value="Genomic_DNA"/>
</dbReference>
<evidence type="ECO:0000259" key="3">
    <source>
        <dbReference type="Pfam" id="PF07587"/>
    </source>
</evidence>
<feature type="chain" id="PRO_5034895508" evidence="1">
    <location>
        <begin position="29"/>
        <end position="560"/>
    </location>
</feature>
<dbReference type="InterPro" id="IPR011444">
    <property type="entry name" value="DUF1549"/>
</dbReference>
<dbReference type="Pfam" id="PF07583">
    <property type="entry name" value="PSCyt2"/>
    <property type="match status" value="1"/>
</dbReference>
<dbReference type="PANTHER" id="PTHR35889">
    <property type="entry name" value="CYCLOINULO-OLIGOSACCHARIDE FRUCTANOTRANSFERASE-RELATED"/>
    <property type="match status" value="1"/>
</dbReference>
<keyword evidence="5" id="KW-1185">Reference proteome</keyword>
<evidence type="ECO:0000313" key="5">
    <source>
        <dbReference type="Proteomes" id="UP000676194"/>
    </source>
</evidence>
<reference evidence="4" key="1">
    <citation type="submission" date="2021-05" db="EMBL/GenBank/DDBJ databases">
        <title>Complete genome sequence of the cellulolytic planctomycete Telmatocola sphagniphila SP2T and characterization of the first cellulase from planctomycetes.</title>
        <authorList>
            <person name="Rakitin A.L."/>
            <person name="Beletsky A.V."/>
            <person name="Naumoff D.G."/>
            <person name="Kulichevskaya I.S."/>
            <person name="Mardanov A.V."/>
            <person name="Ravin N.V."/>
            <person name="Dedysh S.N."/>
        </authorList>
    </citation>
    <scope>NUCLEOTIDE SEQUENCE</scope>
    <source>
        <strain evidence="4">SP2T</strain>
    </source>
</reference>
<accession>A0A8E6B5G5</accession>
<feature type="domain" description="DUF1549" evidence="2">
    <location>
        <begin position="76"/>
        <end position="259"/>
    </location>
</feature>
<feature type="signal peptide" evidence="1">
    <location>
        <begin position="1"/>
        <end position="28"/>
    </location>
</feature>
<dbReference type="Proteomes" id="UP000676194">
    <property type="component" value="Chromosome"/>
</dbReference>
<protein>
    <submittedName>
        <fullName evidence="4">DUF1549 domain-containing protein</fullName>
    </submittedName>
</protein>
<gene>
    <name evidence="4" type="ORF">KIH39_18655</name>
</gene>